<dbReference type="InterPro" id="IPR006595">
    <property type="entry name" value="CTLH_C"/>
</dbReference>
<feature type="region of interest" description="Disordered" evidence="2">
    <location>
        <begin position="249"/>
        <end position="268"/>
    </location>
</feature>
<dbReference type="SMART" id="SM00449">
    <property type="entry name" value="SPRY"/>
    <property type="match status" value="1"/>
</dbReference>
<gene>
    <name evidence="5" type="primary">Bcvid30</name>
    <name evidence="5" type="ORF">BCIN_14g02100</name>
</gene>
<organism evidence="5 6">
    <name type="scientific">Botryotinia fuckeliana (strain B05.10)</name>
    <name type="common">Noble rot fungus</name>
    <name type="synonym">Botrytis cinerea</name>
    <dbReference type="NCBI Taxonomy" id="332648"/>
    <lineage>
        <taxon>Eukaryota</taxon>
        <taxon>Fungi</taxon>
        <taxon>Dikarya</taxon>
        <taxon>Ascomycota</taxon>
        <taxon>Pezizomycotina</taxon>
        <taxon>Leotiomycetes</taxon>
        <taxon>Helotiales</taxon>
        <taxon>Sclerotiniaceae</taxon>
        <taxon>Botrytis</taxon>
    </lineage>
</organism>
<feature type="domain" description="B30.2/SPRY" evidence="3">
    <location>
        <begin position="207"/>
        <end position="400"/>
    </location>
</feature>
<dbReference type="Gene3D" id="2.60.120.920">
    <property type="match status" value="1"/>
</dbReference>
<evidence type="ECO:0000259" key="4">
    <source>
        <dbReference type="PROSITE" id="PS50897"/>
    </source>
</evidence>
<name>A0A384K2F7_BOTFB</name>
<dbReference type="InterPro" id="IPR013320">
    <property type="entry name" value="ConA-like_dom_sf"/>
</dbReference>
<dbReference type="InterPro" id="IPR006594">
    <property type="entry name" value="LisH"/>
</dbReference>
<dbReference type="Proteomes" id="UP000001798">
    <property type="component" value="Chromosome 14"/>
</dbReference>
<keyword evidence="6" id="KW-1185">Reference proteome</keyword>
<dbReference type="PROSITE" id="PS50897">
    <property type="entry name" value="CTLH"/>
    <property type="match status" value="1"/>
</dbReference>
<proteinExistence type="predicted"/>
<dbReference type="EMBL" id="CP009818">
    <property type="protein sequence ID" value="ATZ57020.1"/>
    <property type="molecule type" value="Genomic_DNA"/>
</dbReference>
<evidence type="ECO:0000256" key="1">
    <source>
        <dbReference type="ARBA" id="ARBA00002343"/>
    </source>
</evidence>
<evidence type="ECO:0000313" key="6">
    <source>
        <dbReference type="Proteomes" id="UP000001798"/>
    </source>
</evidence>
<dbReference type="KEGG" id="bfu:BCIN_14g02100"/>
<comment type="function">
    <text evidence="1">Involved in the proteasome-dependent degradation of fructose-1,6-bisphosphatase.</text>
</comment>
<dbReference type="Pfam" id="PF00622">
    <property type="entry name" value="SPRY"/>
    <property type="match status" value="1"/>
</dbReference>
<feature type="region of interest" description="Disordered" evidence="2">
    <location>
        <begin position="699"/>
        <end position="722"/>
    </location>
</feature>
<evidence type="ECO:0000313" key="5">
    <source>
        <dbReference type="EMBL" id="ATZ57020.1"/>
    </source>
</evidence>
<dbReference type="InterPro" id="IPR003877">
    <property type="entry name" value="SPRY_dom"/>
</dbReference>
<dbReference type="OrthoDB" id="25503at2759"/>
<reference evidence="5 6" key="3">
    <citation type="journal article" date="2017" name="Mol. Plant Pathol.">
        <title>A gapless genome sequence of the fungus Botrytis cinerea.</title>
        <authorList>
            <person name="Van Kan J.A."/>
            <person name="Stassen J.H."/>
            <person name="Mosbach A."/>
            <person name="Van Der Lee T.A."/>
            <person name="Faino L."/>
            <person name="Farmer A.D."/>
            <person name="Papasotiriou D.G."/>
            <person name="Zhou S."/>
            <person name="Seidl M.F."/>
            <person name="Cottam E."/>
            <person name="Edel D."/>
            <person name="Hahn M."/>
            <person name="Schwartz D.C."/>
            <person name="Dietrich R.A."/>
            <person name="Widdison S."/>
            <person name="Scalliet G."/>
        </authorList>
    </citation>
    <scope>NUCLEOTIDE SEQUENCE [LARGE SCALE GENOMIC DNA]</scope>
    <source>
        <strain evidence="5 6">B05.10</strain>
    </source>
</reference>
<dbReference type="PROSITE" id="PS50188">
    <property type="entry name" value="B302_SPRY"/>
    <property type="match status" value="1"/>
</dbReference>
<dbReference type="GeneID" id="5433666"/>
<feature type="compositionally biased region" description="Basic and acidic residues" evidence="2">
    <location>
        <begin position="255"/>
        <end position="268"/>
    </location>
</feature>
<dbReference type="Pfam" id="PF10607">
    <property type="entry name" value="CTLH"/>
    <property type="match status" value="1"/>
</dbReference>
<dbReference type="InterPro" id="IPR050618">
    <property type="entry name" value="Ubq-SigPath_Reg"/>
</dbReference>
<dbReference type="InterPro" id="IPR024964">
    <property type="entry name" value="CTLH/CRA"/>
</dbReference>
<feature type="region of interest" description="Disordered" evidence="2">
    <location>
        <begin position="1"/>
        <end position="24"/>
    </location>
</feature>
<dbReference type="InterPro" id="IPR001870">
    <property type="entry name" value="B30.2/SPRY"/>
</dbReference>
<dbReference type="RefSeq" id="XP_024552885.1">
    <property type="nucleotide sequence ID" value="XM_024697071.1"/>
</dbReference>
<dbReference type="AlphaFoldDB" id="A0A384K2F7"/>
<dbReference type="VEuPathDB" id="FungiDB:Bcin14g02100"/>
<dbReference type="InterPro" id="IPR013144">
    <property type="entry name" value="CRA_dom"/>
</dbReference>
<dbReference type="SMART" id="SM00757">
    <property type="entry name" value="CRA"/>
    <property type="match status" value="1"/>
</dbReference>
<dbReference type="PROSITE" id="PS50896">
    <property type="entry name" value="LISH"/>
    <property type="match status" value="1"/>
</dbReference>
<protein>
    <submittedName>
        <fullName evidence="5">Bcvid30</fullName>
    </submittedName>
</protein>
<sequence length="722" mass="79382">MTNSYPSGSPGVPDSGMPTGAPGFMPRRSSYASVVSGIAAGNSQQYGQPSRSGNFANLLNSNTHMLNQQQDSIYYDPNYTGRYGYGAFAGFDEENGNGGVNNGRSGSWGRGGQLPSFSSAFGSLANEFSSFSNGHGYGGLGGNADHFFVPSYLRGSKYVQKLEEAHKAKVLAHRDGSAPSSQPNSLSTSASSVNLHAKMVPSHRGRPYDLVEKTPLIEDEPLSPLPSKWSTTDKFGALEVTSDGFEVKLTGPKSMNDRDNEASAIRSDHPMPPQCGIYYFEVTVLSRKREDSSIGIGFSTKKIPLSRLPGWEPDSWAYHGDDGHGYAGASIGKTYGPSFSTEDVIGCGVNFSTGVAFFTKNGDQLGIAFRDVTGRGELFPSVGMKKPGEHIRVNFGQSPFVYNIDEMILHEECRIGNEIASTSTTKLQPPLNETELVQALVLQFLTHDGYVETAREFANEVHSEKKALNMDPDVTIQGFDIKDDQDASHRQRIRTAILEGDIEQALKHTNAYYPQVLKDNEHVYFRLRCRKFIEMVRQMAEIYNSNSNNGSKKNSAHNGDWYDDIINHDMDLDDHQPQANNWDRMETDGGENLETDYQNLLSDTLSYGQVLQAEFKDDPRREVSKALEDAFSLFAYKDPINEKSVSHLLDPSGRVAVAEELNSAILLSLGKSSSAALERVYQQTTVLLEDLRESGGPGAFVNIDNYTRPRRNDGATRNYSQG</sequence>
<evidence type="ECO:0000259" key="3">
    <source>
        <dbReference type="PROSITE" id="PS50188"/>
    </source>
</evidence>
<evidence type="ECO:0000256" key="2">
    <source>
        <dbReference type="SAM" id="MobiDB-lite"/>
    </source>
</evidence>
<dbReference type="SMART" id="SM00668">
    <property type="entry name" value="CTLH"/>
    <property type="match status" value="1"/>
</dbReference>
<dbReference type="SUPFAM" id="SSF49899">
    <property type="entry name" value="Concanavalin A-like lectins/glucanases"/>
    <property type="match status" value="1"/>
</dbReference>
<dbReference type="InterPro" id="IPR035782">
    <property type="entry name" value="SPRY_RanBP9/10"/>
</dbReference>
<dbReference type="PANTHER" id="PTHR12864">
    <property type="entry name" value="RAN BINDING PROTEIN 9-RELATED"/>
    <property type="match status" value="1"/>
</dbReference>
<reference evidence="5 6" key="2">
    <citation type="journal article" date="2012" name="Eukaryot. Cell">
        <title>Genome update of Botrytis cinerea strains B05.10 and T4.</title>
        <authorList>
            <person name="Staats M."/>
            <person name="van Kan J.A."/>
        </authorList>
    </citation>
    <scope>NUCLEOTIDE SEQUENCE [LARGE SCALE GENOMIC DNA]</scope>
    <source>
        <strain evidence="5 6">B05.10</strain>
    </source>
</reference>
<feature type="domain" description="CTLH" evidence="4">
    <location>
        <begin position="486"/>
        <end position="538"/>
    </location>
</feature>
<accession>A0A384K2F7</accession>
<dbReference type="InterPro" id="IPR043136">
    <property type="entry name" value="B30.2/SPRY_sf"/>
</dbReference>
<dbReference type="CDD" id="cd12909">
    <property type="entry name" value="SPRY_RanBP9_10"/>
    <property type="match status" value="1"/>
</dbReference>
<reference evidence="5 6" key="1">
    <citation type="journal article" date="2011" name="PLoS Genet.">
        <title>Genomic analysis of the necrotrophic fungal pathogens Sclerotinia sclerotiorum and Botrytis cinerea.</title>
        <authorList>
            <person name="Amselem J."/>
            <person name="Cuomo C.A."/>
            <person name="van Kan J.A."/>
            <person name="Viaud M."/>
            <person name="Benito E.P."/>
            <person name="Couloux A."/>
            <person name="Coutinho P.M."/>
            <person name="de Vries R.P."/>
            <person name="Dyer P.S."/>
            <person name="Fillinger S."/>
            <person name="Fournier E."/>
            <person name="Gout L."/>
            <person name="Hahn M."/>
            <person name="Kohn L."/>
            <person name="Lapalu N."/>
            <person name="Plummer K.M."/>
            <person name="Pradier J.M."/>
            <person name="Quevillon E."/>
            <person name="Sharon A."/>
            <person name="Simon A."/>
            <person name="ten Have A."/>
            <person name="Tudzynski B."/>
            <person name="Tudzynski P."/>
            <person name="Wincker P."/>
            <person name="Andrew M."/>
            <person name="Anthouard V."/>
            <person name="Beever R.E."/>
            <person name="Beffa R."/>
            <person name="Benoit I."/>
            <person name="Bouzid O."/>
            <person name="Brault B."/>
            <person name="Chen Z."/>
            <person name="Choquer M."/>
            <person name="Collemare J."/>
            <person name="Cotton P."/>
            <person name="Danchin E.G."/>
            <person name="Da Silva C."/>
            <person name="Gautier A."/>
            <person name="Giraud C."/>
            <person name="Giraud T."/>
            <person name="Gonzalez C."/>
            <person name="Grossetete S."/>
            <person name="Guldener U."/>
            <person name="Henrissat B."/>
            <person name="Howlett B.J."/>
            <person name="Kodira C."/>
            <person name="Kretschmer M."/>
            <person name="Lappartient A."/>
            <person name="Leroch M."/>
            <person name="Levis C."/>
            <person name="Mauceli E."/>
            <person name="Neuveglise C."/>
            <person name="Oeser B."/>
            <person name="Pearson M."/>
            <person name="Poulain J."/>
            <person name="Poussereau N."/>
            <person name="Quesneville H."/>
            <person name="Rascle C."/>
            <person name="Schumacher J."/>
            <person name="Segurens B."/>
            <person name="Sexton A."/>
            <person name="Silva E."/>
            <person name="Sirven C."/>
            <person name="Soanes D.M."/>
            <person name="Talbot N.J."/>
            <person name="Templeton M."/>
            <person name="Yandava C."/>
            <person name="Yarden O."/>
            <person name="Zeng Q."/>
            <person name="Rollins J.A."/>
            <person name="Lebrun M.H."/>
            <person name="Dickman M."/>
        </authorList>
    </citation>
    <scope>NUCLEOTIDE SEQUENCE [LARGE SCALE GENOMIC DNA]</scope>
    <source>
        <strain evidence="5 6">B05.10</strain>
    </source>
</reference>